<evidence type="ECO:0000256" key="13">
    <source>
        <dbReference type="SAM" id="Phobius"/>
    </source>
</evidence>
<dbReference type="InterPro" id="IPR007110">
    <property type="entry name" value="Ig-like_dom"/>
</dbReference>
<dbReference type="PROSITE" id="PS50835">
    <property type="entry name" value="IG_LIKE"/>
    <property type="match status" value="2"/>
</dbReference>
<dbReference type="GO" id="GO:0009986">
    <property type="term" value="C:cell surface"/>
    <property type="evidence" value="ECO:0007669"/>
    <property type="project" value="Ensembl"/>
</dbReference>
<evidence type="ECO:0000256" key="9">
    <source>
        <dbReference type="ARBA" id="ARBA00023157"/>
    </source>
</evidence>
<keyword evidence="4" id="KW-0732">Signal</keyword>
<feature type="domain" description="Ig-like" evidence="14">
    <location>
        <begin position="156"/>
        <end position="232"/>
    </location>
</feature>
<evidence type="ECO:0000259" key="14">
    <source>
        <dbReference type="PROSITE" id="PS50835"/>
    </source>
</evidence>
<dbReference type="PANTHER" id="PTHR12080:SF114">
    <property type="entry name" value="T-LYMPHOCYTE SURFACE ANTIGEN LY-9"/>
    <property type="match status" value="1"/>
</dbReference>
<feature type="region of interest" description="Disordered" evidence="12">
    <location>
        <begin position="515"/>
        <end position="581"/>
    </location>
</feature>
<organism evidence="15 16">
    <name type="scientific">Peromyscus maniculatus bairdii</name>
    <name type="common">Prairie deer mouse</name>
    <dbReference type="NCBI Taxonomy" id="230844"/>
    <lineage>
        <taxon>Eukaryota</taxon>
        <taxon>Metazoa</taxon>
        <taxon>Chordata</taxon>
        <taxon>Craniata</taxon>
        <taxon>Vertebrata</taxon>
        <taxon>Euteleostomi</taxon>
        <taxon>Mammalia</taxon>
        <taxon>Eutheria</taxon>
        <taxon>Euarchontoglires</taxon>
        <taxon>Glires</taxon>
        <taxon>Rodentia</taxon>
        <taxon>Myomorpha</taxon>
        <taxon>Muroidea</taxon>
        <taxon>Cricetidae</taxon>
        <taxon>Neotominae</taxon>
        <taxon>Peromyscus</taxon>
    </lineage>
</organism>
<keyword evidence="16" id="KW-1185">Reference proteome</keyword>
<dbReference type="SUPFAM" id="SSF48726">
    <property type="entry name" value="Immunoglobulin"/>
    <property type="match status" value="4"/>
</dbReference>
<evidence type="ECO:0000256" key="4">
    <source>
        <dbReference type="ARBA" id="ARBA00022729"/>
    </source>
</evidence>
<dbReference type="GO" id="GO:0072540">
    <property type="term" value="P:T-helper 17 cell lineage commitment"/>
    <property type="evidence" value="ECO:0007669"/>
    <property type="project" value="Ensembl"/>
</dbReference>
<feature type="compositionally biased region" description="Low complexity" evidence="12">
    <location>
        <begin position="526"/>
        <end position="536"/>
    </location>
</feature>
<dbReference type="GO" id="GO:0032740">
    <property type="term" value="P:positive regulation of interleukin-17 production"/>
    <property type="evidence" value="ECO:0007669"/>
    <property type="project" value="Ensembl"/>
</dbReference>
<sequence length="653" mass="72176">MANVKRYLCGWSLEPFSDKPLKRQPEVFSSVLCVPLLFLLMGQGASEKETPPIVISGMLGGSVTFPLNISGDAEIESVAWSYPPKSLAIAFSPKHVYIVDKDYSGRLNVSNTYSMRISNLTKNDSGSYQAQINQKNSDLTRVEKFILGIYEQLQEPQVTMTSVTTSENGSCTITLICTVNGGKDGVQYSWTQKDTDFNESHRDPILTVSQSICDPGLPYTCTARNPVSQNSSQPVRVWQFCTGASRGKTVGETVVGILGEPMTLSLAFLDSQDTNNAVWVFNKSVISQEWEGAETADPHRKPNGPKEKKVWVSGQDHSLKISQLEMEDAGTYYAYVCSVASRDAIVRYFTLLIYQRLKKPSVNQSHVHRKDGICKVQLTCSVEDGGNNVTYTWTVLPKEAAVSQVESLLNISWKCGERPPNFTCTAHNPVSNSSSQFSLGAISSGFERNLKFCIWLMALILCSLVMLVGCILKQKKQCSSLAIRCSQAETPAEISETPAGHMRYSVLSQRYEKLDMPAETTRPKPTSDTSSDSSATIEEDEEDEGKTRMHSSVDGGSEAYDLDTQGDSARELASERQAEHEVLVPDDTVVKSEGEEDTAYIQVYLNVQGKIPVPQKKESPNTIYCSVQKPKKMVPTLQQNAEPPEHSLYENFT</sequence>
<keyword evidence="2" id="KW-0399">Innate immunity</keyword>
<dbReference type="FunFam" id="2.60.40.10:FF:000820">
    <property type="entry name" value="SLAM family member 7"/>
    <property type="match status" value="1"/>
</dbReference>
<keyword evidence="5" id="KW-0391">Immunity</keyword>
<dbReference type="Gene3D" id="2.60.40.10">
    <property type="entry name" value="Immunoglobulins"/>
    <property type="match status" value="4"/>
</dbReference>
<name>A0A8C8UK14_PERMB</name>
<evidence type="ECO:0000256" key="5">
    <source>
        <dbReference type="ARBA" id="ARBA00022859"/>
    </source>
</evidence>
<evidence type="ECO:0000256" key="6">
    <source>
        <dbReference type="ARBA" id="ARBA00022989"/>
    </source>
</evidence>
<keyword evidence="3 13" id="KW-0812">Transmembrane</keyword>
<keyword evidence="10" id="KW-0325">Glycoprotein</keyword>
<dbReference type="InterPro" id="IPR013106">
    <property type="entry name" value="Ig_V-set"/>
</dbReference>
<keyword evidence="9" id="KW-1015">Disulfide bond</keyword>
<dbReference type="CDD" id="cd16842">
    <property type="entry name" value="Ig_SLAM-like_N"/>
    <property type="match status" value="1"/>
</dbReference>
<dbReference type="InterPro" id="IPR003599">
    <property type="entry name" value="Ig_sub"/>
</dbReference>
<keyword evidence="8 13" id="KW-0472">Membrane</keyword>
<feature type="domain" description="Ig-like" evidence="14">
    <location>
        <begin position="360"/>
        <end position="440"/>
    </location>
</feature>
<dbReference type="Pfam" id="PF07686">
    <property type="entry name" value="V-set"/>
    <property type="match status" value="1"/>
</dbReference>
<dbReference type="Pfam" id="PF13895">
    <property type="entry name" value="Ig_2"/>
    <property type="match status" value="1"/>
</dbReference>
<evidence type="ECO:0000256" key="7">
    <source>
        <dbReference type="ARBA" id="ARBA00023130"/>
    </source>
</evidence>
<evidence type="ECO:0000256" key="12">
    <source>
        <dbReference type="SAM" id="MobiDB-lite"/>
    </source>
</evidence>
<dbReference type="FunFam" id="2.60.40.10:FF:000470">
    <property type="entry name" value="SLAM family member 7"/>
    <property type="match status" value="1"/>
</dbReference>
<feature type="transmembrane region" description="Helical" evidence="13">
    <location>
        <begin position="454"/>
        <end position="472"/>
    </location>
</feature>
<dbReference type="InterPro" id="IPR013783">
    <property type="entry name" value="Ig-like_fold"/>
</dbReference>
<dbReference type="InterPro" id="IPR015631">
    <property type="entry name" value="CD2/SLAM_rcpt"/>
</dbReference>
<feature type="compositionally biased region" description="Basic and acidic residues" evidence="12">
    <location>
        <begin position="568"/>
        <end position="581"/>
    </location>
</feature>
<dbReference type="AlphaFoldDB" id="A0A8C8UK14"/>
<keyword evidence="7" id="KW-1064">Adaptive immunity</keyword>
<reference evidence="15" key="2">
    <citation type="submission" date="2025-08" db="UniProtKB">
        <authorList>
            <consortium name="Ensembl"/>
        </authorList>
    </citation>
    <scope>IDENTIFICATION</scope>
</reference>
<dbReference type="InterPro" id="IPR036179">
    <property type="entry name" value="Ig-like_dom_sf"/>
</dbReference>
<dbReference type="GO" id="GO:0005886">
    <property type="term" value="C:plasma membrane"/>
    <property type="evidence" value="ECO:0007669"/>
    <property type="project" value="Ensembl"/>
</dbReference>
<reference evidence="15" key="3">
    <citation type="submission" date="2025-09" db="UniProtKB">
        <authorList>
            <consortium name="Ensembl"/>
        </authorList>
    </citation>
    <scope>IDENTIFICATION</scope>
</reference>
<evidence type="ECO:0000256" key="3">
    <source>
        <dbReference type="ARBA" id="ARBA00022692"/>
    </source>
</evidence>
<keyword evidence="11" id="KW-0393">Immunoglobulin domain</keyword>
<evidence type="ECO:0000256" key="10">
    <source>
        <dbReference type="ARBA" id="ARBA00023180"/>
    </source>
</evidence>
<evidence type="ECO:0000256" key="2">
    <source>
        <dbReference type="ARBA" id="ARBA00022588"/>
    </source>
</evidence>
<dbReference type="GeneTree" id="ENSGT01030000234540"/>
<evidence type="ECO:0000313" key="16">
    <source>
        <dbReference type="Proteomes" id="UP000694547"/>
    </source>
</evidence>
<dbReference type="Proteomes" id="UP000694547">
    <property type="component" value="Chromosome 11"/>
</dbReference>
<dbReference type="PANTHER" id="PTHR12080">
    <property type="entry name" value="SIGNALING LYMPHOCYTIC ACTIVATION MOLECULE"/>
    <property type="match status" value="1"/>
</dbReference>
<accession>A0A8C8UK14</accession>
<evidence type="ECO:0000256" key="11">
    <source>
        <dbReference type="ARBA" id="ARBA00023319"/>
    </source>
</evidence>
<evidence type="ECO:0000256" key="8">
    <source>
        <dbReference type="ARBA" id="ARBA00023136"/>
    </source>
</evidence>
<evidence type="ECO:0000256" key="1">
    <source>
        <dbReference type="ARBA" id="ARBA00004479"/>
    </source>
</evidence>
<dbReference type="SMART" id="SM00409">
    <property type="entry name" value="IG"/>
    <property type="match status" value="3"/>
</dbReference>
<protein>
    <submittedName>
        <fullName evidence="15">Lymphocyte antigen 9</fullName>
    </submittedName>
</protein>
<dbReference type="GO" id="GO:0045087">
    <property type="term" value="P:innate immune response"/>
    <property type="evidence" value="ECO:0007669"/>
    <property type="project" value="UniProtKB-KW"/>
</dbReference>
<evidence type="ECO:0000313" key="15">
    <source>
        <dbReference type="Ensembl" id="ENSPEMP00000033775.1"/>
    </source>
</evidence>
<comment type="subcellular location">
    <subcellularLocation>
        <location evidence="1">Membrane</location>
        <topology evidence="1">Single-pass type I membrane protein</topology>
    </subcellularLocation>
</comment>
<proteinExistence type="predicted"/>
<keyword evidence="6 13" id="KW-1133">Transmembrane helix</keyword>
<dbReference type="Ensembl" id="ENSPEMT00000036952.1">
    <property type="protein sequence ID" value="ENSPEMP00000033775.1"/>
    <property type="gene ID" value="ENSPEMG00000007718.2"/>
</dbReference>
<reference evidence="15 16" key="1">
    <citation type="submission" date="2018-10" db="EMBL/GenBank/DDBJ databases">
        <title>Improved assembly of the deer mouse Peromyscus maniculatus genome.</title>
        <authorList>
            <person name="Lassance J.-M."/>
            <person name="Hoekstra H.E."/>
        </authorList>
    </citation>
    <scope>NUCLEOTIDE SEQUENCE [LARGE SCALE GENOMIC DNA]</scope>
</reference>